<gene>
    <name evidence="2" type="ORF">WMY93_018432</name>
</gene>
<feature type="compositionally biased region" description="Basic and acidic residues" evidence="1">
    <location>
        <begin position="88"/>
        <end position="106"/>
    </location>
</feature>
<keyword evidence="3" id="KW-1185">Reference proteome</keyword>
<accession>A0AAW0NK32</accession>
<sequence length="153" mass="18092">MYMVREKRVVASRDLQGEGGGMGEEGRKRRERGEEGGRREGGRREEKTERDIAEGRKEWAQETCRWLLSRGERGLKTEGETREEEEEAREKREIGREHCGGRESRERKRPSCSKWSEACVRQETCRVRTVVYERRESQRGLERRGEMKEESSQ</sequence>
<evidence type="ECO:0000313" key="3">
    <source>
        <dbReference type="Proteomes" id="UP001460270"/>
    </source>
</evidence>
<feature type="region of interest" description="Disordered" evidence="1">
    <location>
        <begin position="75"/>
        <end position="114"/>
    </location>
</feature>
<proteinExistence type="predicted"/>
<evidence type="ECO:0000313" key="2">
    <source>
        <dbReference type="EMBL" id="KAK7901663.1"/>
    </source>
</evidence>
<evidence type="ECO:0000256" key="1">
    <source>
        <dbReference type="SAM" id="MobiDB-lite"/>
    </source>
</evidence>
<dbReference type="AlphaFoldDB" id="A0AAW0NK32"/>
<feature type="compositionally biased region" description="Basic and acidic residues" evidence="1">
    <location>
        <begin position="24"/>
        <end position="56"/>
    </location>
</feature>
<dbReference type="Proteomes" id="UP001460270">
    <property type="component" value="Unassembled WGS sequence"/>
</dbReference>
<comment type="caution">
    <text evidence="2">The sequence shown here is derived from an EMBL/GenBank/DDBJ whole genome shotgun (WGS) entry which is preliminary data.</text>
</comment>
<dbReference type="EMBL" id="JBBPFD010000013">
    <property type="protein sequence ID" value="KAK7901663.1"/>
    <property type="molecule type" value="Genomic_DNA"/>
</dbReference>
<name>A0AAW0NK32_9GOBI</name>
<organism evidence="2 3">
    <name type="scientific">Mugilogobius chulae</name>
    <name type="common">yellowstripe goby</name>
    <dbReference type="NCBI Taxonomy" id="88201"/>
    <lineage>
        <taxon>Eukaryota</taxon>
        <taxon>Metazoa</taxon>
        <taxon>Chordata</taxon>
        <taxon>Craniata</taxon>
        <taxon>Vertebrata</taxon>
        <taxon>Euteleostomi</taxon>
        <taxon>Actinopterygii</taxon>
        <taxon>Neopterygii</taxon>
        <taxon>Teleostei</taxon>
        <taxon>Neoteleostei</taxon>
        <taxon>Acanthomorphata</taxon>
        <taxon>Gobiaria</taxon>
        <taxon>Gobiiformes</taxon>
        <taxon>Gobioidei</taxon>
        <taxon>Gobiidae</taxon>
        <taxon>Gobionellinae</taxon>
        <taxon>Mugilogobius</taxon>
    </lineage>
</organism>
<feature type="compositionally biased region" description="Basic and acidic residues" evidence="1">
    <location>
        <begin position="1"/>
        <end position="11"/>
    </location>
</feature>
<feature type="region of interest" description="Disordered" evidence="1">
    <location>
        <begin position="1"/>
        <end position="56"/>
    </location>
</feature>
<protein>
    <submittedName>
        <fullName evidence="2">Uncharacterized protein</fullName>
    </submittedName>
</protein>
<reference evidence="3" key="1">
    <citation type="submission" date="2024-04" db="EMBL/GenBank/DDBJ databases">
        <title>Salinicola lusitanus LLJ914,a marine bacterium isolated from the Okinawa Trough.</title>
        <authorList>
            <person name="Li J."/>
        </authorList>
    </citation>
    <scope>NUCLEOTIDE SEQUENCE [LARGE SCALE GENOMIC DNA]</scope>
</reference>